<protein>
    <recommendedName>
        <fullName evidence="11">Trimeric autotransporter adhesin YadA-like C-terminal membrane anchor domain-containing protein</fullName>
    </recommendedName>
</protein>
<dbReference type="Pfam" id="PF03895">
    <property type="entry name" value="YadA_anchor"/>
    <property type="match status" value="1"/>
</dbReference>
<feature type="coiled-coil region" evidence="8">
    <location>
        <begin position="336"/>
        <end position="370"/>
    </location>
</feature>
<dbReference type="Proteomes" id="UP000002817">
    <property type="component" value="Unassembled WGS sequence"/>
</dbReference>
<comment type="subcellular location">
    <subcellularLocation>
        <location evidence="2">Cell outer membrane</location>
    </subcellularLocation>
    <subcellularLocation>
        <location evidence="1">Cell surface</location>
    </subcellularLocation>
</comment>
<feature type="compositionally biased region" description="Basic and acidic residues" evidence="9">
    <location>
        <begin position="122"/>
        <end position="142"/>
    </location>
</feature>
<keyword evidence="7" id="KW-0998">Cell outer membrane</keyword>
<feature type="signal peptide" evidence="10">
    <location>
        <begin position="1"/>
        <end position="20"/>
    </location>
</feature>
<feature type="chain" id="PRO_5002999549" description="Trimeric autotransporter adhesin YadA-like C-terminal membrane anchor domain-containing protein" evidence="10">
    <location>
        <begin position="21"/>
        <end position="450"/>
    </location>
</feature>
<dbReference type="eggNOG" id="ENOG50343VH">
    <property type="taxonomic scope" value="Bacteria"/>
</dbReference>
<comment type="caution">
    <text evidence="13">The sequence shown here is derived from an EMBL/GenBank/DDBJ whole genome shotgun (WGS) entry which is preliminary data.</text>
</comment>
<reference evidence="13" key="2">
    <citation type="submission" date="2011-08" db="EMBL/GenBank/DDBJ databases">
        <authorList>
            <person name="Hoffman M."/>
            <person name="Strain E.A."/>
            <person name="Brown E."/>
            <person name="Allard M.W."/>
        </authorList>
    </citation>
    <scope>NUCLEOTIDE SEQUENCE</scope>
    <source>
        <strain evidence="13">CIP 102891</strain>
    </source>
</reference>
<dbReference type="PATRIC" id="fig|675816.5.peg.1865"/>
<feature type="domain" description="Trimeric autotransporter adhesin YadA-like C-terminal membrane anchor" evidence="11">
    <location>
        <begin position="389"/>
        <end position="450"/>
    </location>
</feature>
<evidence type="ECO:0000313" key="14">
    <source>
        <dbReference type="Proteomes" id="UP000002817"/>
    </source>
</evidence>
<dbReference type="InterPro" id="IPR005594">
    <property type="entry name" value="YadA_C"/>
</dbReference>
<reference evidence="13 14" key="3">
    <citation type="journal article" date="2012" name="Int. J. Syst. Evol. Microbiol.">
        <title>Vibrio caribbeanicus sp. nov., isolated from the marine sponge Scleritoderma cyanea.</title>
        <authorList>
            <person name="Hoffmann M."/>
            <person name="Monday S.R."/>
            <person name="Allard M.W."/>
            <person name="Strain E.A."/>
            <person name="Whittaker P."/>
            <person name="Naum M."/>
            <person name="McCarthy P.J."/>
            <person name="Lopez J.V."/>
            <person name="Fischer M."/>
            <person name="Brown E.W."/>
        </authorList>
    </citation>
    <scope>NUCLEOTIDE SEQUENCE [LARGE SCALE GENOMIC DNA]</scope>
    <source>
        <strain evidence="13">CIP 102891</strain>
        <strain evidence="14">CIP 102891 / ATCC 33934</strain>
    </source>
</reference>
<evidence type="ECO:0000256" key="3">
    <source>
        <dbReference type="ARBA" id="ARBA00022452"/>
    </source>
</evidence>
<gene>
    <name evidence="12" type="ORF">VIA_000933</name>
    <name evidence="13" type="ORF">VIOR3934_00265</name>
</gene>
<dbReference type="STRING" id="675816.VIA_000933"/>
<evidence type="ECO:0000256" key="1">
    <source>
        <dbReference type="ARBA" id="ARBA00004241"/>
    </source>
</evidence>
<evidence type="ECO:0000256" key="9">
    <source>
        <dbReference type="SAM" id="MobiDB-lite"/>
    </source>
</evidence>
<feature type="region of interest" description="Disordered" evidence="9">
    <location>
        <begin position="115"/>
        <end position="142"/>
    </location>
</feature>
<evidence type="ECO:0000256" key="5">
    <source>
        <dbReference type="ARBA" id="ARBA00022729"/>
    </source>
</evidence>
<dbReference type="InterPro" id="IPR045584">
    <property type="entry name" value="Pilin-like"/>
</dbReference>
<keyword evidence="8" id="KW-0175">Coiled coil</keyword>
<dbReference type="RefSeq" id="WP_004411444.1">
    <property type="nucleotide sequence ID" value="NZ_ACZV01000004.1"/>
</dbReference>
<dbReference type="SUPFAM" id="SSF54523">
    <property type="entry name" value="Pili subunits"/>
    <property type="match status" value="1"/>
</dbReference>
<dbReference type="GO" id="GO:0009279">
    <property type="term" value="C:cell outer membrane"/>
    <property type="evidence" value="ECO:0007669"/>
    <property type="project" value="UniProtKB-SubCell"/>
</dbReference>
<dbReference type="EMBL" id="AFWH01000021">
    <property type="protein sequence ID" value="EGU50784.1"/>
    <property type="molecule type" value="Genomic_DNA"/>
</dbReference>
<evidence type="ECO:0000256" key="6">
    <source>
        <dbReference type="ARBA" id="ARBA00023136"/>
    </source>
</evidence>
<reference evidence="12 15" key="1">
    <citation type="submission" date="2009-10" db="EMBL/GenBank/DDBJ databases">
        <authorList>
            <consortium name="Los Alamos National Laboratory (LANL)"/>
            <consortium name="National Microbial Pathogen Data Resource (NMPDR)"/>
            <person name="Munk A.C."/>
            <person name="Chertkov O."/>
            <person name="Tapia R."/>
            <person name="Green L."/>
            <person name="Rogers Y."/>
            <person name="Detter J.C."/>
            <person name="Bruce D."/>
            <person name="Brettin T.S."/>
            <person name="Colwell R.R."/>
            <person name="Huq A."/>
            <person name="Grim C.J."/>
            <person name="Hasan N.A."/>
            <person name="Bartels D."/>
            <person name="Vonstein V."/>
        </authorList>
    </citation>
    <scope>NUCLEOTIDE SEQUENCE [LARGE SCALE GENOMIC DNA]</scope>
    <source>
        <strain evidence="12 15">CIP 102891</strain>
    </source>
</reference>
<evidence type="ECO:0000313" key="13">
    <source>
        <dbReference type="EMBL" id="EGU50784.1"/>
    </source>
</evidence>
<name>C9QGR5_VIBOR</name>
<evidence type="ECO:0000259" key="11">
    <source>
        <dbReference type="Pfam" id="PF03895"/>
    </source>
</evidence>
<dbReference type="EMBL" id="ACZV01000004">
    <property type="protein sequence ID" value="EEX93776.1"/>
    <property type="molecule type" value="Genomic_DNA"/>
</dbReference>
<sequence>MKKTLLALTVTSIFSGAAFAAVNPNTDADHTVSIQEIQDSGVQIIRDYDPVSKETNYILVDAEMNKIADVDVHNHKGKFTITNDEVEVNYDARTQKGDVKAHGSDSKQTIKVVDIQDLPDIDGEKRPNDRNNDQNNHNDGRLDSITKELAKVVHDGNTVKIGDIEVNRGNLKEASEIYNNLTEKQKKELYDYATNSEVEVKKDIDHDRNNDQNNSDVKKEREYQMNKAGLERALENAHVNNKEFVIDGEKYTALELRNNFADLDEKGQRAVINELKEMHKNGDTNDIIKVVDGETNNGGSNKVIDEDTRNGEISTEVDKRIAAADQKVRQEAAAYATAVDKQLANHEGRISSLEKDMKEMGNKMLVLEDRMDGVVASSHAITNARPVLSQAGQYGVGVGVGHAGSKQAVALGGAMQFTENWSGSMSVNYETKGKVSSDQFSAGVGAQYVF</sequence>
<evidence type="ECO:0000256" key="7">
    <source>
        <dbReference type="ARBA" id="ARBA00023237"/>
    </source>
</evidence>
<proteinExistence type="predicted"/>
<keyword evidence="5 10" id="KW-0732">Signal</keyword>
<dbReference type="Gene3D" id="3.30.1300.30">
    <property type="entry name" value="GSPII I/J protein-like"/>
    <property type="match status" value="1"/>
</dbReference>
<accession>C9QGR5</accession>
<keyword evidence="15" id="KW-1185">Reference proteome</keyword>
<keyword evidence="4" id="KW-0812">Transmembrane</keyword>
<dbReference type="OrthoDB" id="5878940at2"/>
<keyword evidence="3" id="KW-1134">Transmembrane beta strand</keyword>
<dbReference type="AlphaFoldDB" id="C9QGR5"/>
<evidence type="ECO:0000256" key="8">
    <source>
        <dbReference type="SAM" id="Coils"/>
    </source>
</evidence>
<dbReference type="GO" id="GO:0009986">
    <property type="term" value="C:cell surface"/>
    <property type="evidence" value="ECO:0007669"/>
    <property type="project" value="UniProtKB-SubCell"/>
</dbReference>
<evidence type="ECO:0000256" key="2">
    <source>
        <dbReference type="ARBA" id="ARBA00004442"/>
    </source>
</evidence>
<dbReference type="Proteomes" id="UP000003515">
    <property type="component" value="Unassembled WGS sequence"/>
</dbReference>
<evidence type="ECO:0000256" key="4">
    <source>
        <dbReference type="ARBA" id="ARBA00022692"/>
    </source>
</evidence>
<evidence type="ECO:0000313" key="15">
    <source>
        <dbReference type="Proteomes" id="UP000003515"/>
    </source>
</evidence>
<evidence type="ECO:0000256" key="10">
    <source>
        <dbReference type="SAM" id="SignalP"/>
    </source>
</evidence>
<keyword evidence="6" id="KW-0472">Membrane</keyword>
<evidence type="ECO:0000313" key="12">
    <source>
        <dbReference type="EMBL" id="EEX93776.1"/>
    </source>
</evidence>
<organism evidence="13 14">
    <name type="scientific">Vibrio orientalis CIP 102891 = ATCC 33934</name>
    <dbReference type="NCBI Taxonomy" id="675816"/>
    <lineage>
        <taxon>Bacteria</taxon>
        <taxon>Pseudomonadati</taxon>
        <taxon>Pseudomonadota</taxon>
        <taxon>Gammaproteobacteria</taxon>
        <taxon>Vibrionales</taxon>
        <taxon>Vibrionaceae</taxon>
        <taxon>Vibrio</taxon>
        <taxon>Vibrio oreintalis group</taxon>
    </lineage>
</organism>